<evidence type="ECO:0000256" key="1">
    <source>
        <dbReference type="SAM" id="SignalP"/>
    </source>
</evidence>
<dbReference type="EMBL" id="JBHSSF010000019">
    <property type="protein sequence ID" value="MFC6176684.1"/>
    <property type="molecule type" value="Genomic_DNA"/>
</dbReference>
<dbReference type="RefSeq" id="WP_137610285.1">
    <property type="nucleotide sequence ID" value="NZ_BJDF01000001.1"/>
</dbReference>
<feature type="signal peptide" evidence="1">
    <location>
        <begin position="1"/>
        <end position="23"/>
    </location>
</feature>
<sequence>MKTSKLISLIAFLAMATIGGLLTSQNDVKAAKIATTTTRRGPAPLYTSDGTDITDRALSPNTEWAVGNIITTDHGLTLYQVATNEYMSYSDATLSDIQNPVQQPLIGTVMTRQHDGTVTIDKNTNYISHNPNLPEGSRWKIGKCMVNTFGEIYVEVARNTYVPAVHMVFNQILPEPTYDEYFFYYSLRDPQMTIGTYNTIDGWFNF</sequence>
<accession>A0ABW1RKS2</accession>
<feature type="chain" id="PRO_5045574954" description="Surface layer protein A domain-containing protein" evidence="1">
    <location>
        <begin position="24"/>
        <end position="206"/>
    </location>
</feature>
<organism evidence="2 3">
    <name type="scientific">Companilactobacillus huachuanensis</name>
    <dbReference type="NCBI Taxonomy" id="2559914"/>
    <lineage>
        <taxon>Bacteria</taxon>
        <taxon>Bacillati</taxon>
        <taxon>Bacillota</taxon>
        <taxon>Bacilli</taxon>
        <taxon>Lactobacillales</taxon>
        <taxon>Lactobacillaceae</taxon>
        <taxon>Companilactobacillus</taxon>
    </lineage>
</organism>
<proteinExistence type="predicted"/>
<reference evidence="3" key="1">
    <citation type="journal article" date="2019" name="Int. J. Syst. Evol. Microbiol.">
        <title>The Global Catalogue of Microorganisms (GCM) 10K type strain sequencing project: providing services to taxonomists for standard genome sequencing and annotation.</title>
        <authorList>
            <consortium name="The Broad Institute Genomics Platform"/>
            <consortium name="The Broad Institute Genome Sequencing Center for Infectious Disease"/>
            <person name="Wu L."/>
            <person name="Ma J."/>
        </authorList>
    </citation>
    <scope>NUCLEOTIDE SEQUENCE [LARGE SCALE GENOMIC DNA]</scope>
    <source>
        <strain evidence="3">CCM 8927</strain>
    </source>
</reference>
<name>A0ABW1RKS2_9LACO</name>
<evidence type="ECO:0008006" key="4">
    <source>
        <dbReference type="Google" id="ProtNLM"/>
    </source>
</evidence>
<dbReference type="Proteomes" id="UP001596288">
    <property type="component" value="Unassembled WGS sequence"/>
</dbReference>
<evidence type="ECO:0000313" key="2">
    <source>
        <dbReference type="EMBL" id="MFC6176684.1"/>
    </source>
</evidence>
<comment type="caution">
    <text evidence="2">The sequence shown here is derived from an EMBL/GenBank/DDBJ whole genome shotgun (WGS) entry which is preliminary data.</text>
</comment>
<gene>
    <name evidence="2" type="ORF">ACFQAV_07510</name>
</gene>
<protein>
    <recommendedName>
        <fullName evidence="4">Surface layer protein A domain-containing protein</fullName>
    </recommendedName>
</protein>
<keyword evidence="1" id="KW-0732">Signal</keyword>
<keyword evidence="3" id="KW-1185">Reference proteome</keyword>
<evidence type="ECO:0000313" key="3">
    <source>
        <dbReference type="Proteomes" id="UP001596288"/>
    </source>
</evidence>